<organism evidence="12">
    <name type="scientific">Spathaspora passalidarum (strain NRRL Y-27907 / 11-Y1)</name>
    <dbReference type="NCBI Taxonomy" id="619300"/>
    <lineage>
        <taxon>Eukaryota</taxon>
        <taxon>Fungi</taxon>
        <taxon>Dikarya</taxon>
        <taxon>Ascomycota</taxon>
        <taxon>Saccharomycotina</taxon>
        <taxon>Pichiomycetes</taxon>
        <taxon>Debaryomycetaceae</taxon>
        <taxon>Spathaspora</taxon>
    </lineage>
</organism>
<keyword evidence="12" id="KW-1185">Reference proteome</keyword>
<dbReference type="FunCoup" id="G3AGB4">
    <property type="interactions" value="1075"/>
</dbReference>
<evidence type="ECO:0000313" key="12">
    <source>
        <dbReference type="Proteomes" id="UP000000709"/>
    </source>
</evidence>
<evidence type="ECO:0000259" key="9">
    <source>
        <dbReference type="Pfam" id="PF03345"/>
    </source>
</evidence>
<proteinExistence type="inferred from homology"/>
<dbReference type="InParanoid" id="G3AGB4"/>
<reference evidence="11 12" key="1">
    <citation type="journal article" date="2011" name="Proc. Natl. Acad. Sci. U.S.A.">
        <title>Comparative genomics of xylose-fermenting fungi for enhanced biofuel production.</title>
        <authorList>
            <person name="Wohlbach D.J."/>
            <person name="Kuo A."/>
            <person name="Sato T.K."/>
            <person name="Potts K.M."/>
            <person name="Salamov A.A."/>
            <person name="LaButti K.M."/>
            <person name="Sun H."/>
            <person name="Clum A."/>
            <person name="Pangilinan J.L."/>
            <person name="Lindquist E.A."/>
            <person name="Lucas S."/>
            <person name="Lapidus A."/>
            <person name="Jin M."/>
            <person name="Gunawan C."/>
            <person name="Balan V."/>
            <person name="Dale B.E."/>
            <person name="Jeffries T.W."/>
            <person name="Zinkel R."/>
            <person name="Barry K.W."/>
            <person name="Grigoriev I.V."/>
            <person name="Gasch A.P."/>
        </authorList>
    </citation>
    <scope>NUCLEOTIDE SEQUENCE [LARGE SCALE GENOMIC DNA]</scope>
    <source>
        <strain evidence="12">NRRL Y-27907 / 11-Y1</strain>
    </source>
</reference>
<dbReference type="UniPathway" id="UPA00378"/>
<name>G3AGB4_SPAPN</name>
<evidence type="ECO:0000256" key="5">
    <source>
        <dbReference type="ARBA" id="ARBA00022824"/>
    </source>
</evidence>
<feature type="transmembrane region" description="Helical" evidence="8">
    <location>
        <begin position="299"/>
        <end position="322"/>
    </location>
</feature>
<feature type="domain" description="OST48 middle" evidence="10">
    <location>
        <begin position="171"/>
        <end position="322"/>
    </location>
</feature>
<sequence length="332" mass="37316">MKFVNHFGGNVISIGGEKSVLPNGIRSFLNELGIYPSPKNFNYLDHFNTKDGSVVLSSENNLVPGNRLVESLDNVKYHGNGALISNNELIFPIVKSSSTGYTGKAGEQVDSSTAWTLGEQGFLAVGLQALNNARVAWLGSSELLQFEHIYKWAFQKQGVLKLQYVEHYNTKNETAQNPHLYRINDDVVYTIGVSESVDGEWVPYQIASDDDQLQVSFKLLDPYQRLNLVSVGPSDSPDGPATAQTYRVNFTVPDHHGVFTFELDYKRVGLSYLQDKRVVTVRHLANDEFKRSWDITNSWLYIVSVAIVIAAWFLFVISYIYVGNTNYQKKNV</sequence>
<dbReference type="STRING" id="619300.G3AGB4"/>
<dbReference type="InterPro" id="IPR005013">
    <property type="entry name" value="DDOST_48_kDa_subunit"/>
</dbReference>
<dbReference type="Pfam" id="PF23358">
    <property type="entry name" value="OST48_MD"/>
    <property type="match status" value="1"/>
</dbReference>
<evidence type="ECO:0000256" key="2">
    <source>
        <dbReference type="ARBA" id="ARBA00004922"/>
    </source>
</evidence>
<dbReference type="KEGG" id="spaa:SPAPADRAFT_58463"/>
<dbReference type="RefSeq" id="XP_007372665.1">
    <property type="nucleotide sequence ID" value="XM_007372603.1"/>
</dbReference>
<evidence type="ECO:0000256" key="8">
    <source>
        <dbReference type="RuleBase" id="RU361142"/>
    </source>
</evidence>
<comment type="similarity">
    <text evidence="3 8">Belongs to the DDOST 48 kDa subunit family.</text>
</comment>
<feature type="domain" description="OST48 N-terminal" evidence="9">
    <location>
        <begin position="2"/>
        <end position="149"/>
    </location>
</feature>
<dbReference type="GO" id="GO:0008250">
    <property type="term" value="C:oligosaccharyltransferase complex"/>
    <property type="evidence" value="ECO:0007669"/>
    <property type="project" value="EnsemblFungi"/>
</dbReference>
<dbReference type="Proteomes" id="UP000000709">
    <property type="component" value="Unassembled WGS sequence"/>
</dbReference>
<keyword evidence="5 8" id="KW-0256">Endoplasmic reticulum</keyword>
<evidence type="ECO:0000256" key="7">
    <source>
        <dbReference type="ARBA" id="ARBA00023136"/>
    </source>
</evidence>
<keyword evidence="7 8" id="KW-0472">Membrane</keyword>
<accession>G3AGB4</accession>
<dbReference type="HOGENOM" id="CLU_031804_1_0_1"/>
<dbReference type="GO" id="GO:0005635">
    <property type="term" value="C:nuclear envelope"/>
    <property type="evidence" value="ECO:0007669"/>
    <property type="project" value="EnsemblFungi"/>
</dbReference>
<dbReference type="InterPro" id="IPR055459">
    <property type="entry name" value="OST48_MD"/>
</dbReference>
<dbReference type="AlphaFoldDB" id="G3AGB4"/>
<dbReference type="InterPro" id="IPR055457">
    <property type="entry name" value="OST48_N"/>
</dbReference>
<gene>
    <name evidence="11" type="ORF">SPAPADRAFT_58463</name>
</gene>
<evidence type="ECO:0000256" key="1">
    <source>
        <dbReference type="ARBA" id="ARBA00004479"/>
    </source>
</evidence>
<comment type="subunit">
    <text evidence="8">Component of the oligosaccharyltransferase (OST) complex.</text>
</comment>
<dbReference type="GeneID" id="18872461"/>
<evidence type="ECO:0000256" key="4">
    <source>
        <dbReference type="ARBA" id="ARBA00022692"/>
    </source>
</evidence>
<dbReference type="Pfam" id="PF03345">
    <property type="entry name" value="OST48_N"/>
    <property type="match status" value="1"/>
</dbReference>
<comment type="pathway">
    <text evidence="2 8">Protein modification; protein glycosylation.</text>
</comment>
<dbReference type="OrthoDB" id="29105at2759"/>
<comment type="subcellular location">
    <subcellularLocation>
        <location evidence="8">Endoplasmic reticulum membrane</location>
        <topology evidence="8">Single-pass type I membrane protein</topology>
    </subcellularLocation>
    <subcellularLocation>
        <location evidence="1">Membrane</location>
        <topology evidence="1">Single-pass type I membrane protein</topology>
    </subcellularLocation>
</comment>
<evidence type="ECO:0000256" key="6">
    <source>
        <dbReference type="ARBA" id="ARBA00022989"/>
    </source>
</evidence>
<evidence type="ECO:0000259" key="10">
    <source>
        <dbReference type="Pfam" id="PF23358"/>
    </source>
</evidence>
<dbReference type="PANTHER" id="PTHR10830:SF0">
    <property type="entry name" value="DOLICHYL-DIPHOSPHOOLIGOSACCHARIDE--PROTEIN GLYCOSYLTRANSFERASE 48 KDA SUBUNIT"/>
    <property type="match status" value="1"/>
</dbReference>
<comment type="function">
    <text evidence="8">Subunit of the oligosaccharyl transferase (OST) complex that catalyzes the initial transfer of a defined glycan (Glc(3)Man(9)GlcNAc(2) in eukaryotes) from the lipid carrier dolichol-pyrophosphate to an asparagine residue within an Asn-X-Ser/Thr consensus motif in nascent polypeptide chains, the first step in protein N-glycosylation. N-glycosylation occurs cotranslationally and the complex associates with the Sec61 complex at the channel-forming translocon complex that mediates protein translocation across the endoplasmic reticulum (ER).</text>
</comment>
<dbReference type="GO" id="GO:0018279">
    <property type="term" value="P:protein N-linked glycosylation via asparagine"/>
    <property type="evidence" value="ECO:0007669"/>
    <property type="project" value="UniProtKB-UniRule"/>
</dbReference>
<dbReference type="EMBL" id="GL996499">
    <property type="protein sequence ID" value="EGW35253.1"/>
    <property type="molecule type" value="Genomic_DNA"/>
</dbReference>
<keyword evidence="4 8" id="KW-0812">Transmembrane</keyword>
<keyword evidence="6 8" id="KW-1133">Transmembrane helix</keyword>
<dbReference type="GO" id="GO:0004576">
    <property type="term" value="F:oligosaccharyl transferase activity"/>
    <property type="evidence" value="ECO:0007669"/>
    <property type="project" value="EnsemblFungi"/>
</dbReference>
<dbReference type="PANTHER" id="PTHR10830">
    <property type="entry name" value="DOLICHYL-DIPHOSPHOOLIGOSACCHARIDE--PROTEIN GLYCOSYLTRANSFERASE 48 KDA SUBUNIT"/>
    <property type="match status" value="1"/>
</dbReference>
<evidence type="ECO:0000313" key="11">
    <source>
        <dbReference type="EMBL" id="EGW35253.1"/>
    </source>
</evidence>
<evidence type="ECO:0000256" key="3">
    <source>
        <dbReference type="ARBA" id="ARBA00008743"/>
    </source>
</evidence>
<protein>
    <recommendedName>
        <fullName evidence="8">Dolichyl-diphosphooligosaccharide--protein glycosyltransferase subunit WBP1</fullName>
        <shortName evidence="8">Oligosaccharyl transferase subunit WBP1</shortName>
    </recommendedName>
</protein>
<dbReference type="OMA" id="NIATECG"/>
<dbReference type="eggNOG" id="KOG2754">
    <property type="taxonomic scope" value="Eukaryota"/>
</dbReference>